<evidence type="ECO:0000313" key="1">
    <source>
        <dbReference type="EMBL" id="KAG1530116.1"/>
    </source>
</evidence>
<accession>A0A9P6XPW3</accession>
<comment type="caution">
    <text evidence="1">The sequence shown here is derived from an EMBL/GenBank/DDBJ whole genome shotgun (WGS) entry which is preliminary data.</text>
</comment>
<organism evidence="1 2">
    <name type="scientific">Rhizopus delemar</name>
    <dbReference type="NCBI Taxonomy" id="936053"/>
    <lineage>
        <taxon>Eukaryota</taxon>
        <taxon>Fungi</taxon>
        <taxon>Fungi incertae sedis</taxon>
        <taxon>Mucoromycota</taxon>
        <taxon>Mucoromycotina</taxon>
        <taxon>Mucoromycetes</taxon>
        <taxon>Mucorales</taxon>
        <taxon>Mucorineae</taxon>
        <taxon>Rhizopodaceae</taxon>
        <taxon>Rhizopus</taxon>
    </lineage>
</organism>
<name>A0A9P6XPW3_9FUNG</name>
<gene>
    <name evidence="1" type="ORF">G6F50_017532</name>
</gene>
<keyword evidence="2" id="KW-1185">Reference proteome</keyword>
<dbReference type="AlphaFoldDB" id="A0A9P6XPW3"/>
<protein>
    <submittedName>
        <fullName evidence="1">Uncharacterized protein</fullName>
    </submittedName>
</protein>
<sequence length="103" mass="11059">MRERGGGIAAQLDHAFRQAARHLLRIAQVVVVAVCVQADEPMCAIPVAFQPQLLRQVPELVVTLDMQQVGGLEIGVLLDPVAEIVPRGHGRQAQAGIEVMPHG</sequence>
<dbReference type="Proteomes" id="UP000740926">
    <property type="component" value="Unassembled WGS sequence"/>
</dbReference>
<reference evidence="1 2" key="1">
    <citation type="journal article" date="2020" name="Microb. Genom.">
        <title>Genetic diversity of clinical and environmental Mucorales isolates obtained from an investigation of mucormycosis cases among solid organ transplant recipients.</title>
        <authorList>
            <person name="Nguyen M.H."/>
            <person name="Kaul D."/>
            <person name="Muto C."/>
            <person name="Cheng S.J."/>
            <person name="Richter R.A."/>
            <person name="Bruno V.M."/>
            <person name="Liu G."/>
            <person name="Beyhan S."/>
            <person name="Sundermann A.J."/>
            <person name="Mounaud S."/>
            <person name="Pasculle A.W."/>
            <person name="Nierman W.C."/>
            <person name="Driscoll E."/>
            <person name="Cumbie R."/>
            <person name="Clancy C.J."/>
            <person name="Dupont C.L."/>
        </authorList>
    </citation>
    <scope>NUCLEOTIDE SEQUENCE [LARGE SCALE GENOMIC DNA]</scope>
    <source>
        <strain evidence="1 2">GL24</strain>
    </source>
</reference>
<evidence type="ECO:0000313" key="2">
    <source>
        <dbReference type="Proteomes" id="UP000740926"/>
    </source>
</evidence>
<proteinExistence type="predicted"/>
<dbReference type="EMBL" id="JAANIU010013158">
    <property type="protein sequence ID" value="KAG1530116.1"/>
    <property type="molecule type" value="Genomic_DNA"/>
</dbReference>